<dbReference type="SMART" id="SM00220">
    <property type="entry name" value="S_TKc"/>
    <property type="match status" value="1"/>
</dbReference>
<evidence type="ECO:0000256" key="4">
    <source>
        <dbReference type="ARBA" id="ARBA00022777"/>
    </source>
</evidence>
<reference evidence="9 10" key="1">
    <citation type="submission" date="2016-08" db="EMBL/GenBank/DDBJ databases">
        <title>Whole genome shotgun sequence of Pichia membranifaciens KS47-1.</title>
        <authorList>
            <person name="Konishi M."/>
            <person name="Ishida M."/>
            <person name="Arakawa T."/>
            <person name="Kato Y."/>
            <person name="Horiuchi J."/>
        </authorList>
    </citation>
    <scope>NUCLEOTIDE SEQUENCE [LARGE SCALE GENOMIC DNA]</scope>
    <source>
        <strain evidence="9 10">KS47-1</strain>
    </source>
</reference>
<dbReference type="InterPro" id="IPR000719">
    <property type="entry name" value="Prot_kinase_dom"/>
</dbReference>
<dbReference type="PROSITE" id="PS00107">
    <property type="entry name" value="PROTEIN_KINASE_ATP"/>
    <property type="match status" value="1"/>
</dbReference>
<dbReference type="Pfam" id="PF00069">
    <property type="entry name" value="Pkinase"/>
    <property type="match status" value="1"/>
</dbReference>
<dbReference type="GO" id="GO:0004713">
    <property type="term" value="F:protein tyrosine kinase activity"/>
    <property type="evidence" value="ECO:0007669"/>
    <property type="project" value="TreeGrafter"/>
</dbReference>
<dbReference type="InterPro" id="IPR050494">
    <property type="entry name" value="Ser_Thr_dual-spec_kinase"/>
</dbReference>
<keyword evidence="4" id="KW-0418">Kinase</keyword>
<dbReference type="GO" id="GO:0005524">
    <property type="term" value="F:ATP binding"/>
    <property type="evidence" value="ECO:0007669"/>
    <property type="project" value="UniProtKB-UniRule"/>
</dbReference>
<protein>
    <recommendedName>
        <fullName evidence="8">Protein kinase domain-containing protein</fullName>
    </recommendedName>
</protein>
<evidence type="ECO:0000256" key="2">
    <source>
        <dbReference type="ARBA" id="ARBA00022679"/>
    </source>
</evidence>
<keyword evidence="1" id="KW-0723">Serine/threonine-protein kinase</keyword>
<dbReference type="PROSITE" id="PS00108">
    <property type="entry name" value="PROTEIN_KINASE_ST"/>
    <property type="match status" value="1"/>
</dbReference>
<dbReference type="PANTHER" id="PTHR24058">
    <property type="entry name" value="DUAL SPECIFICITY PROTEIN KINASE"/>
    <property type="match status" value="1"/>
</dbReference>
<gene>
    <name evidence="9" type="ORF">PMKS-002469</name>
</gene>
<comment type="caution">
    <text evidence="9">The sequence shown here is derived from an EMBL/GenBank/DDBJ whole genome shotgun (WGS) entry which is preliminary data.</text>
</comment>
<dbReference type="InterPro" id="IPR011009">
    <property type="entry name" value="Kinase-like_dom_sf"/>
</dbReference>
<evidence type="ECO:0000256" key="7">
    <source>
        <dbReference type="SAM" id="MobiDB-lite"/>
    </source>
</evidence>
<evidence type="ECO:0000313" key="9">
    <source>
        <dbReference type="EMBL" id="GAV28990.1"/>
    </source>
</evidence>
<proteinExistence type="predicted"/>
<dbReference type="PROSITE" id="PS50011">
    <property type="entry name" value="PROTEIN_KINASE_DOM"/>
    <property type="match status" value="1"/>
</dbReference>
<name>A0A1Q2YHE2_9ASCO</name>
<dbReference type="Gene3D" id="1.10.510.10">
    <property type="entry name" value="Transferase(Phosphotransferase) domain 1"/>
    <property type="match status" value="1"/>
</dbReference>
<keyword evidence="2" id="KW-0808">Transferase</keyword>
<dbReference type="PANTHER" id="PTHR24058:SF17">
    <property type="entry name" value="HOMEODOMAIN INTERACTING PROTEIN KINASE, ISOFORM D"/>
    <property type="match status" value="1"/>
</dbReference>
<dbReference type="EMBL" id="BDGI01000093">
    <property type="protein sequence ID" value="GAV28990.1"/>
    <property type="molecule type" value="Genomic_DNA"/>
</dbReference>
<feature type="region of interest" description="Disordered" evidence="7">
    <location>
        <begin position="12"/>
        <end position="48"/>
    </location>
</feature>
<dbReference type="Gene3D" id="3.30.200.20">
    <property type="entry name" value="Phosphorylase Kinase, domain 1"/>
    <property type="match status" value="1"/>
</dbReference>
<organism evidence="9 10">
    <name type="scientific">Pichia membranifaciens</name>
    <dbReference type="NCBI Taxonomy" id="4926"/>
    <lineage>
        <taxon>Eukaryota</taxon>
        <taxon>Fungi</taxon>
        <taxon>Dikarya</taxon>
        <taxon>Ascomycota</taxon>
        <taxon>Saccharomycotina</taxon>
        <taxon>Pichiomycetes</taxon>
        <taxon>Pichiales</taxon>
        <taxon>Pichiaceae</taxon>
        <taxon>Pichia</taxon>
    </lineage>
</organism>
<dbReference type="GO" id="GO:0004674">
    <property type="term" value="F:protein serine/threonine kinase activity"/>
    <property type="evidence" value="ECO:0007669"/>
    <property type="project" value="UniProtKB-KW"/>
</dbReference>
<dbReference type="SUPFAM" id="SSF56112">
    <property type="entry name" value="Protein kinase-like (PK-like)"/>
    <property type="match status" value="1"/>
</dbReference>
<evidence type="ECO:0000256" key="1">
    <source>
        <dbReference type="ARBA" id="ARBA00022527"/>
    </source>
</evidence>
<evidence type="ECO:0000256" key="5">
    <source>
        <dbReference type="ARBA" id="ARBA00022840"/>
    </source>
</evidence>
<keyword evidence="10" id="KW-1185">Reference proteome</keyword>
<dbReference type="InterPro" id="IPR017441">
    <property type="entry name" value="Protein_kinase_ATP_BS"/>
</dbReference>
<dbReference type="AlphaFoldDB" id="A0A1Q2YHE2"/>
<accession>A0A1Q2YHE2</accession>
<dbReference type="GO" id="GO:0005634">
    <property type="term" value="C:nucleus"/>
    <property type="evidence" value="ECO:0007669"/>
    <property type="project" value="TreeGrafter"/>
</dbReference>
<feature type="compositionally biased region" description="Low complexity" evidence="7">
    <location>
        <begin position="15"/>
        <end position="32"/>
    </location>
</feature>
<sequence>MHSISEIPQFANAYSSSNHPSNLSSSPSANMPKKSLMGPPNLKMSTPKESTFFPTNPNNESCSPQKSNFGMRSKSFAVSKSKFGILPATHGIPHQDQIITAGNGAAPGQEQHDQGYVDKEHFLAQQRRLSLLPPLDAYDDSQPLHRLSQQFDLSRYNKANNNNGNQINFGSRALLESQQQQIIPPLRAEGPVLTSMNANTGNTFNNIRRESVAAVHHHQHGMPYPMLNDNDNPQLSAYDPSSVEGVKNYPNQNMDKPQSDILVFGYGQTPKYAAEDYYTFDNGDRKLLKPEAIKNHLKLPKFHAVSSVTDLKPAINDKPKFRRVSSSQSFVSPLSALTTQLNLSYSMCVPEYHYQKSKNPRRALTKNSKPCHNGGYDNEVYDYILYVNDILGTEENKKYLVLDILGQGTFGQVVKCQNLKTQEIVAVKVIKARQECLQQSIAEGNVLEYIDKKVDPKYKKYFIDLKDKFMHKYHLCLVFKLLSSNLYEIIKQNHHHGLCIKLVRNFASQILEALCALKEIKIIHCDLKPENILLAKLNKPDLKIIDFGSACEEHQLLYSYVQSRFYRSPEVILGVDYSTSVDMWSFGCIVAELFLGLPLLPGTSEYEQLARMVQTFGMPPSWMMVEKKASNYIVKRENPNYDFFNDKSGGRYSYRLKTLDEFNREFNLHESPAKQYFCDTKLDNIVMNYRLPKKNMSREMVDKEMHERSCLVHFLKGVLNISPLERWTPQEALQHPFITEEKWLGHWAPPTARYSNDVRNGGSSLNLV</sequence>
<evidence type="ECO:0000313" key="10">
    <source>
        <dbReference type="Proteomes" id="UP000186136"/>
    </source>
</evidence>
<evidence type="ECO:0000259" key="8">
    <source>
        <dbReference type="PROSITE" id="PS50011"/>
    </source>
</evidence>
<keyword evidence="3 6" id="KW-0547">Nucleotide-binding</keyword>
<evidence type="ECO:0000256" key="3">
    <source>
        <dbReference type="ARBA" id="ARBA00022741"/>
    </source>
</evidence>
<feature type="domain" description="Protein kinase" evidence="8">
    <location>
        <begin position="399"/>
        <end position="738"/>
    </location>
</feature>
<keyword evidence="5 6" id="KW-0067">ATP-binding</keyword>
<dbReference type="GO" id="GO:0030447">
    <property type="term" value="P:filamentous growth"/>
    <property type="evidence" value="ECO:0007669"/>
    <property type="project" value="UniProtKB-ARBA"/>
</dbReference>
<dbReference type="OrthoDB" id="9332038at2759"/>
<dbReference type="InterPro" id="IPR008271">
    <property type="entry name" value="Ser/Thr_kinase_AS"/>
</dbReference>
<dbReference type="Proteomes" id="UP000186136">
    <property type="component" value="Unassembled WGS sequence"/>
</dbReference>
<feature type="binding site" evidence="6">
    <location>
        <position position="428"/>
    </location>
    <ligand>
        <name>ATP</name>
        <dbReference type="ChEBI" id="CHEBI:30616"/>
    </ligand>
</feature>
<evidence type="ECO:0000256" key="6">
    <source>
        <dbReference type="PROSITE-ProRule" id="PRU10141"/>
    </source>
</evidence>
<dbReference type="GO" id="GO:0005737">
    <property type="term" value="C:cytoplasm"/>
    <property type="evidence" value="ECO:0007669"/>
    <property type="project" value="TreeGrafter"/>
</dbReference>